<sequence>MATTNTPPSIQNNKPTLILPMKNEIQLIINSSSPHSASSNGSNFKDLDCQDATNDSSKSNPSTINSVLSNSNSKRPPLTISAVNSTTNQLKSLKLSINPQVNSNQQPTSNHSLSISIPISNQLSSSSSSSSSPASTITTTLNQTQSNHKLCGSVSLYPTTLSSFDPDLEDGGRLNDPQKIIDDIYAAINGGASDSAPLNRTRSGSNTSIRPIPIRRPKLTSNVTNSDSTNSNSTPNLNQTPPPSPPSNSNIIQTSSTFHNSINPSSTSSDPAKLDETLQIEFEPSDLEILNTLGEGAGGEVKRVLHRPSGLSMAKKIIPTSPNPQVHRQILRELAFNRQVADGDPPSIVKYYGAFLEENDTQIALLMEYCEGGSLDAIYKRIKLRQGRIGEKILGKVAESVLAGLSYLHTKKIIHRDIKPSNIVVTRDGLIKLCDLGVSGELIQSLAGTFMGTSAYMAPERIRGDSYSITSDVWSLGLTLLELALNRFPLGSEDGSSAALHPFELLQTIVTFEMPPMNEGGVTWTKSVQHFLKTCLDKNPNQRPGPKILLDQHPWILKSKSRKTDIQSWISNVWDW</sequence>
<dbReference type="InterPro" id="IPR011009">
    <property type="entry name" value="Kinase-like_dom_sf"/>
</dbReference>
<evidence type="ECO:0000256" key="7">
    <source>
        <dbReference type="SAM" id="MobiDB-lite"/>
    </source>
</evidence>
<feature type="compositionally biased region" description="Low complexity" evidence="7">
    <location>
        <begin position="121"/>
        <end position="141"/>
    </location>
</feature>
<dbReference type="InterPro" id="IPR050915">
    <property type="entry name" value="MAP_kinase_kinase"/>
</dbReference>
<dbReference type="InterPro" id="IPR017441">
    <property type="entry name" value="Protein_kinase_ATP_BS"/>
</dbReference>
<evidence type="ECO:0000256" key="3">
    <source>
        <dbReference type="ARBA" id="ARBA00022777"/>
    </source>
</evidence>
<dbReference type="Gene3D" id="3.30.200.20">
    <property type="entry name" value="Phosphorylase Kinase, domain 1"/>
    <property type="match status" value="1"/>
</dbReference>
<feature type="region of interest" description="Disordered" evidence="7">
    <location>
        <begin position="32"/>
        <end position="79"/>
    </location>
</feature>
<dbReference type="AlphaFoldDB" id="A0A9Q3CCF7"/>
<feature type="region of interest" description="Disordered" evidence="7">
    <location>
        <begin position="190"/>
        <end position="272"/>
    </location>
</feature>
<name>A0A9Q3CCF7_9BASI</name>
<evidence type="ECO:0000256" key="1">
    <source>
        <dbReference type="ARBA" id="ARBA00022679"/>
    </source>
</evidence>
<gene>
    <name evidence="9" type="ORF">O181_019882</name>
</gene>
<feature type="binding site" evidence="6">
    <location>
        <position position="316"/>
    </location>
    <ligand>
        <name>ATP</name>
        <dbReference type="ChEBI" id="CHEBI:30616"/>
    </ligand>
</feature>
<dbReference type="PROSITE" id="PS00107">
    <property type="entry name" value="PROTEIN_KINASE_ATP"/>
    <property type="match status" value="1"/>
</dbReference>
<feature type="region of interest" description="Disordered" evidence="7">
    <location>
        <begin position="121"/>
        <end position="144"/>
    </location>
</feature>
<dbReference type="PROSITE" id="PS50011">
    <property type="entry name" value="PROTEIN_KINASE_DOM"/>
    <property type="match status" value="1"/>
</dbReference>
<feature type="compositionally biased region" description="Polar residues" evidence="7">
    <location>
        <begin position="196"/>
        <end position="209"/>
    </location>
</feature>
<keyword evidence="3" id="KW-0418">Kinase</keyword>
<protein>
    <recommendedName>
        <fullName evidence="8">Protein kinase domain-containing protein</fullName>
    </recommendedName>
</protein>
<dbReference type="GO" id="GO:0005524">
    <property type="term" value="F:ATP binding"/>
    <property type="evidence" value="ECO:0007669"/>
    <property type="project" value="UniProtKB-UniRule"/>
</dbReference>
<feature type="compositionally biased region" description="Low complexity" evidence="7">
    <location>
        <begin position="32"/>
        <end position="43"/>
    </location>
</feature>
<keyword evidence="2 6" id="KW-0547">Nucleotide-binding</keyword>
<evidence type="ECO:0000313" key="9">
    <source>
        <dbReference type="EMBL" id="MBW0480167.1"/>
    </source>
</evidence>
<keyword evidence="1" id="KW-0808">Transferase</keyword>
<dbReference type="Pfam" id="PF00069">
    <property type="entry name" value="Pkinase"/>
    <property type="match status" value="1"/>
</dbReference>
<feature type="compositionally biased region" description="Low complexity" evidence="7">
    <location>
        <begin position="219"/>
        <end position="239"/>
    </location>
</feature>
<feature type="compositionally biased region" description="Polar residues" evidence="7">
    <location>
        <begin position="258"/>
        <end position="270"/>
    </location>
</feature>
<dbReference type="PANTHER" id="PTHR47448:SF5">
    <property type="entry name" value="MITOGEN-ACTIVATED PROTEIN KINASE KINAE MKK2"/>
    <property type="match status" value="1"/>
</dbReference>
<reference evidence="9" key="1">
    <citation type="submission" date="2021-03" db="EMBL/GenBank/DDBJ databases">
        <title>Draft genome sequence of rust myrtle Austropuccinia psidii MF-1, a brazilian biotype.</title>
        <authorList>
            <person name="Quecine M.C."/>
            <person name="Pachon D.M.R."/>
            <person name="Bonatelli M.L."/>
            <person name="Correr F.H."/>
            <person name="Franceschini L.M."/>
            <person name="Leite T.F."/>
            <person name="Margarido G.R.A."/>
            <person name="Almeida C.A."/>
            <person name="Ferrarezi J.A."/>
            <person name="Labate C.A."/>
        </authorList>
    </citation>
    <scope>NUCLEOTIDE SEQUENCE</scope>
    <source>
        <strain evidence="9">MF-1</strain>
    </source>
</reference>
<evidence type="ECO:0000259" key="8">
    <source>
        <dbReference type="PROSITE" id="PS50011"/>
    </source>
</evidence>
<dbReference type="PANTHER" id="PTHR47448">
    <property type="entry name" value="DUAL SPECIFICITY MITOGEN-ACTIVATED PROTEIN KINASE KINASE DSOR1-LIKE PROTEIN"/>
    <property type="match status" value="1"/>
</dbReference>
<evidence type="ECO:0000256" key="6">
    <source>
        <dbReference type="PROSITE-ProRule" id="PRU10141"/>
    </source>
</evidence>
<comment type="caution">
    <text evidence="9">The sequence shown here is derived from an EMBL/GenBank/DDBJ whole genome shotgun (WGS) entry which is preliminary data.</text>
</comment>
<evidence type="ECO:0000256" key="5">
    <source>
        <dbReference type="ARBA" id="ARBA00038035"/>
    </source>
</evidence>
<dbReference type="Proteomes" id="UP000765509">
    <property type="component" value="Unassembled WGS sequence"/>
</dbReference>
<dbReference type="InterPro" id="IPR008271">
    <property type="entry name" value="Ser/Thr_kinase_AS"/>
</dbReference>
<dbReference type="SUPFAM" id="SSF56112">
    <property type="entry name" value="Protein kinase-like (PK-like)"/>
    <property type="match status" value="1"/>
</dbReference>
<feature type="compositionally biased region" description="Low complexity" evidence="7">
    <location>
        <begin position="247"/>
        <end position="257"/>
    </location>
</feature>
<comment type="similarity">
    <text evidence="5">Belongs to the protein kinase superfamily. STE Ser/Thr protein kinase family. MAP kinase kinase subfamily.</text>
</comment>
<evidence type="ECO:0000256" key="4">
    <source>
        <dbReference type="ARBA" id="ARBA00022840"/>
    </source>
</evidence>
<evidence type="ECO:0000313" key="10">
    <source>
        <dbReference type="Proteomes" id="UP000765509"/>
    </source>
</evidence>
<organism evidence="9 10">
    <name type="scientific">Austropuccinia psidii MF-1</name>
    <dbReference type="NCBI Taxonomy" id="1389203"/>
    <lineage>
        <taxon>Eukaryota</taxon>
        <taxon>Fungi</taxon>
        <taxon>Dikarya</taxon>
        <taxon>Basidiomycota</taxon>
        <taxon>Pucciniomycotina</taxon>
        <taxon>Pucciniomycetes</taxon>
        <taxon>Pucciniales</taxon>
        <taxon>Sphaerophragmiaceae</taxon>
        <taxon>Austropuccinia</taxon>
    </lineage>
</organism>
<dbReference type="InterPro" id="IPR000719">
    <property type="entry name" value="Prot_kinase_dom"/>
</dbReference>
<dbReference type="PROSITE" id="PS00108">
    <property type="entry name" value="PROTEIN_KINASE_ST"/>
    <property type="match status" value="1"/>
</dbReference>
<dbReference type="SMART" id="SM00220">
    <property type="entry name" value="S_TKc"/>
    <property type="match status" value="1"/>
</dbReference>
<dbReference type="GO" id="GO:0004672">
    <property type="term" value="F:protein kinase activity"/>
    <property type="evidence" value="ECO:0007669"/>
    <property type="project" value="InterPro"/>
</dbReference>
<dbReference type="Gene3D" id="1.10.510.10">
    <property type="entry name" value="Transferase(Phosphotransferase) domain 1"/>
    <property type="match status" value="1"/>
</dbReference>
<feature type="domain" description="Protein kinase" evidence="8">
    <location>
        <begin position="287"/>
        <end position="556"/>
    </location>
</feature>
<dbReference type="FunFam" id="1.10.510.10:FF:000263">
    <property type="entry name" value="MAP kinase skh1/pek1"/>
    <property type="match status" value="1"/>
</dbReference>
<proteinExistence type="inferred from homology"/>
<dbReference type="EMBL" id="AVOT02005863">
    <property type="protein sequence ID" value="MBW0480167.1"/>
    <property type="molecule type" value="Genomic_DNA"/>
</dbReference>
<accession>A0A9Q3CCF7</accession>
<keyword evidence="4 6" id="KW-0067">ATP-binding</keyword>
<keyword evidence="10" id="KW-1185">Reference proteome</keyword>
<dbReference type="GO" id="GO:0000165">
    <property type="term" value="P:MAPK cascade"/>
    <property type="evidence" value="ECO:0007669"/>
    <property type="project" value="UniProtKB-ARBA"/>
</dbReference>
<dbReference type="OrthoDB" id="10252354at2759"/>
<feature type="compositionally biased region" description="Polar residues" evidence="7">
    <location>
        <begin position="51"/>
        <end position="74"/>
    </location>
</feature>
<evidence type="ECO:0000256" key="2">
    <source>
        <dbReference type="ARBA" id="ARBA00022741"/>
    </source>
</evidence>